<reference evidence="2" key="1">
    <citation type="submission" date="2019-10" db="EMBL/GenBank/DDBJ databases">
        <title>The sequence and de novo assembly of the wild yak genome.</title>
        <authorList>
            <person name="Liu Y."/>
        </authorList>
    </citation>
    <scope>NUCLEOTIDE SEQUENCE [LARGE SCALE GENOMIC DNA]</scope>
    <source>
        <strain evidence="2">WY2019</strain>
    </source>
</reference>
<evidence type="ECO:0000256" key="1">
    <source>
        <dbReference type="SAM" id="MobiDB-lite"/>
    </source>
</evidence>
<evidence type="ECO:0000313" key="3">
    <source>
        <dbReference type="Proteomes" id="UP000322234"/>
    </source>
</evidence>
<proteinExistence type="predicted"/>
<dbReference type="EMBL" id="VBQZ03001516">
    <property type="protein sequence ID" value="MXQ99821.1"/>
    <property type="molecule type" value="Genomic_DNA"/>
</dbReference>
<sequence length="82" mass="8856">MLVDPVRPPQSSAPERRNDHPPRKPREPISGDSRTSLGLGATGTVAASIAGHVERQQACRFVSTERQPGMMEPGQVCAQRPI</sequence>
<comment type="caution">
    <text evidence="2">The sequence shown here is derived from an EMBL/GenBank/DDBJ whole genome shotgun (WGS) entry which is preliminary data.</text>
</comment>
<dbReference type="AlphaFoldDB" id="A0A6B0SCQ7"/>
<name>A0A6B0SCQ7_9CETA</name>
<gene>
    <name evidence="2" type="ORF">E5288_WYG017907</name>
</gene>
<accession>A0A6B0SCQ7</accession>
<protein>
    <submittedName>
        <fullName evidence="2">Uncharacterized protein</fullName>
    </submittedName>
</protein>
<organism evidence="2 3">
    <name type="scientific">Bos mutus</name>
    <name type="common">wild yak</name>
    <dbReference type="NCBI Taxonomy" id="72004"/>
    <lineage>
        <taxon>Eukaryota</taxon>
        <taxon>Metazoa</taxon>
        <taxon>Chordata</taxon>
        <taxon>Craniata</taxon>
        <taxon>Vertebrata</taxon>
        <taxon>Euteleostomi</taxon>
        <taxon>Mammalia</taxon>
        <taxon>Eutheria</taxon>
        <taxon>Laurasiatheria</taxon>
        <taxon>Artiodactyla</taxon>
        <taxon>Ruminantia</taxon>
        <taxon>Pecora</taxon>
        <taxon>Bovidae</taxon>
        <taxon>Bovinae</taxon>
        <taxon>Bos</taxon>
    </lineage>
</organism>
<dbReference type="Proteomes" id="UP000322234">
    <property type="component" value="Unassembled WGS sequence"/>
</dbReference>
<feature type="region of interest" description="Disordered" evidence="1">
    <location>
        <begin position="1"/>
        <end position="41"/>
    </location>
</feature>
<keyword evidence="3" id="KW-1185">Reference proteome</keyword>
<feature type="compositionally biased region" description="Basic and acidic residues" evidence="1">
    <location>
        <begin position="14"/>
        <end position="29"/>
    </location>
</feature>
<evidence type="ECO:0000313" key="2">
    <source>
        <dbReference type="EMBL" id="MXQ99821.1"/>
    </source>
</evidence>